<dbReference type="OrthoDB" id="2379131at2759"/>
<sequence>MILAIGVGAPVTQTAQGERGEESETGDDGVCEAKAGDDQEGDSDEGDWDDPLLSEENIGEFSMASMEPPKRVIRIVGLGKSSSRLQYSHWTFKDEDVSKTLIELRMTMMKYHETLQ</sequence>
<comment type="caution">
    <text evidence="2">The sequence shown here is derived from an EMBL/GenBank/DDBJ whole genome shotgun (WGS) entry which is preliminary data.</text>
</comment>
<feature type="compositionally biased region" description="Acidic residues" evidence="1">
    <location>
        <begin position="21"/>
        <end position="30"/>
    </location>
</feature>
<evidence type="ECO:0000313" key="3">
    <source>
        <dbReference type="Proteomes" id="UP000738325"/>
    </source>
</evidence>
<dbReference type="Proteomes" id="UP000738325">
    <property type="component" value="Unassembled WGS sequence"/>
</dbReference>
<evidence type="ECO:0000256" key="1">
    <source>
        <dbReference type="SAM" id="MobiDB-lite"/>
    </source>
</evidence>
<feature type="compositionally biased region" description="Acidic residues" evidence="1">
    <location>
        <begin position="38"/>
        <end position="53"/>
    </location>
</feature>
<protein>
    <submittedName>
        <fullName evidence="2">Uncharacterized protein</fullName>
    </submittedName>
</protein>
<name>A0A9P6RCY4_9FUNG</name>
<dbReference type="EMBL" id="JAAAIP010000454">
    <property type="protein sequence ID" value="KAG0316860.1"/>
    <property type="molecule type" value="Genomic_DNA"/>
</dbReference>
<reference evidence="2" key="1">
    <citation type="journal article" date="2020" name="Fungal Divers.">
        <title>Resolving the Mortierellaceae phylogeny through synthesis of multi-gene phylogenetics and phylogenomics.</title>
        <authorList>
            <person name="Vandepol N."/>
            <person name="Liber J."/>
            <person name="Desiro A."/>
            <person name="Na H."/>
            <person name="Kennedy M."/>
            <person name="Barry K."/>
            <person name="Grigoriev I.V."/>
            <person name="Miller A.N."/>
            <person name="O'Donnell K."/>
            <person name="Stajich J.E."/>
            <person name="Bonito G."/>
        </authorList>
    </citation>
    <scope>NUCLEOTIDE SEQUENCE</scope>
    <source>
        <strain evidence="2">REB-010B</strain>
    </source>
</reference>
<dbReference type="AlphaFoldDB" id="A0A9P6RCY4"/>
<feature type="region of interest" description="Disordered" evidence="1">
    <location>
        <begin position="1"/>
        <end position="53"/>
    </location>
</feature>
<evidence type="ECO:0000313" key="2">
    <source>
        <dbReference type="EMBL" id="KAG0316860.1"/>
    </source>
</evidence>
<proteinExistence type="predicted"/>
<gene>
    <name evidence="2" type="ORF">BGZ99_006631</name>
</gene>
<organism evidence="2 3">
    <name type="scientific">Dissophora globulifera</name>
    <dbReference type="NCBI Taxonomy" id="979702"/>
    <lineage>
        <taxon>Eukaryota</taxon>
        <taxon>Fungi</taxon>
        <taxon>Fungi incertae sedis</taxon>
        <taxon>Mucoromycota</taxon>
        <taxon>Mortierellomycotina</taxon>
        <taxon>Mortierellomycetes</taxon>
        <taxon>Mortierellales</taxon>
        <taxon>Mortierellaceae</taxon>
        <taxon>Dissophora</taxon>
    </lineage>
</organism>
<accession>A0A9P6RCY4</accession>
<keyword evidence="3" id="KW-1185">Reference proteome</keyword>